<gene>
    <name evidence="15" type="ORF">HNR48_000694</name>
</gene>
<dbReference type="EMBL" id="JACHHT010000001">
    <property type="protein sequence ID" value="MBB6520416.1"/>
    <property type="molecule type" value="Genomic_DNA"/>
</dbReference>
<dbReference type="PANTHER" id="PTHR43771:SF2">
    <property type="entry name" value="PHOSPHOMANNOMUTASE_PHOSPHOGLUCOMUTASE"/>
    <property type="match status" value="1"/>
</dbReference>
<feature type="transmembrane region" description="Helical" evidence="10">
    <location>
        <begin position="17"/>
        <end position="35"/>
    </location>
</feature>
<evidence type="ECO:0000259" key="13">
    <source>
        <dbReference type="Pfam" id="PF02879"/>
    </source>
</evidence>
<dbReference type="RefSeq" id="WP_166851333.1">
    <property type="nucleotide sequence ID" value="NZ_JAAONY010000001.1"/>
</dbReference>
<dbReference type="InterPro" id="IPR016055">
    <property type="entry name" value="A-D-PHexomutase_a/b/a-I/II/III"/>
</dbReference>
<dbReference type="InterPro" id="IPR005846">
    <property type="entry name" value="A-D-PHexomutase_a/b/a-III"/>
</dbReference>
<comment type="similarity">
    <text evidence="4">Belongs to the phosphohexose mutase family.</text>
</comment>
<keyword evidence="10" id="KW-0472">Membrane</keyword>
<dbReference type="InterPro" id="IPR005843">
    <property type="entry name" value="A-D-PHexomutase_C"/>
</dbReference>
<dbReference type="Pfam" id="PF00408">
    <property type="entry name" value="PGM_PMM_IV"/>
    <property type="match status" value="1"/>
</dbReference>
<dbReference type="GO" id="GO:0046872">
    <property type="term" value="F:metal ion binding"/>
    <property type="evidence" value="ECO:0007669"/>
    <property type="project" value="UniProtKB-KW"/>
</dbReference>
<dbReference type="SUPFAM" id="SSF53738">
    <property type="entry name" value="Phosphoglucomutase, first 3 domains"/>
    <property type="match status" value="3"/>
</dbReference>
<evidence type="ECO:0000256" key="1">
    <source>
        <dbReference type="ARBA" id="ARBA00000586"/>
    </source>
</evidence>
<feature type="domain" description="Alpha-D-phosphohexomutase alpha/beta/alpha" evidence="12">
    <location>
        <begin position="363"/>
        <end position="494"/>
    </location>
</feature>
<reference evidence="15 16" key="1">
    <citation type="submission" date="2020-08" db="EMBL/GenBank/DDBJ databases">
        <title>Genomic Encyclopedia of Type Strains, Phase IV (KMG-IV): sequencing the most valuable type-strain genomes for metagenomic binning, comparative biology and taxonomic classification.</title>
        <authorList>
            <person name="Goeker M."/>
        </authorList>
    </citation>
    <scope>NUCLEOTIDE SEQUENCE [LARGE SCALE GENOMIC DNA]</scope>
    <source>
        <strain evidence="15 16">DSM 22368</strain>
    </source>
</reference>
<dbReference type="SUPFAM" id="SSF55957">
    <property type="entry name" value="Phosphoglucomutase, C-terminal domain"/>
    <property type="match status" value="1"/>
</dbReference>
<dbReference type="InterPro" id="IPR005844">
    <property type="entry name" value="A-D-PHexomutase_a/b/a-I"/>
</dbReference>
<keyword evidence="10" id="KW-0812">Transmembrane</keyword>
<comment type="pathway">
    <text evidence="3">Nucleotide-sugar biosynthesis; GDP-alpha-D-mannose biosynthesis; alpha-D-mannose 1-phosphate from D-fructose 6-phosphate: step 2/2.</text>
</comment>
<evidence type="ECO:0000313" key="15">
    <source>
        <dbReference type="EMBL" id="MBB6520416.1"/>
    </source>
</evidence>
<keyword evidence="10" id="KW-1133">Transmembrane helix</keyword>
<dbReference type="GO" id="GO:0004615">
    <property type="term" value="F:phosphomannomutase activity"/>
    <property type="evidence" value="ECO:0007669"/>
    <property type="project" value="UniProtKB-EC"/>
</dbReference>
<dbReference type="Pfam" id="PF02878">
    <property type="entry name" value="PGM_PMM_I"/>
    <property type="match status" value="1"/>
</dbReference>
<dbReference type="Gene3D" id="3.40.120.10">
    <property type="entry name" value="Alpha-D-Glucose-1,6-Bisphosphate, subunit A, domain 3"/>
    <property type="match status" value="3"/>
</dbReference>
<protein>
    <recommendedName>
        <fullName evidence="5">phosphomannomutase</fullName>
        <ecNumber evidence="5">5.4.2.8</ecNumber>
    </recommendedName>
</protein>
<organism evidence="15 16">
    <name type="scientific">Pseudoteredinibacter isoporae</name>
    <dbReference type="NCBI Taxonomy" id="570281"/>
    <lineage>
        <taxon>Bacteria</taxon>
        <taxon>Pseudomonadati</taxon>
        <taxon>Pseudomonadota</taxon>
        <taxon>Gammaproteobacteria</taxon>
        <taxon>Cellvibrionales</taxon>
        <taxon>Cellvibrionaceae</taxon>
        <taxon>Pseudoteredinibacter</taxon>
    </lineage>
</organism>
<evidence type="ECO:0000259" key="12">
    <source>
        <dbReference type="Pfam" id="PF02878"/>
    </source>
</evidence>
<keyword evidence="9 15" id="KW-0413">Isomerase</keyword>
<dbReference type="PANTHER" id="PTHR43771">
    <property type="entry name" value="PHOSPHOMANNOMUTASE"/>
    <property type="match status" value="1"/>
</dbReference>
<feature type="domain" description="Alpha-D-phosphohexomutase C-terminal" evidence="11">
    <location>
        <begin position="728"/>
        <end position="802"/>
    </location>
</feature>
<keyword evidence="7" id="KW-0479">Metal-binding</keyword>
<keyword evidence="6" id="KW-0597">Phosphoprotein</keyword>
<evidence type="ECO:0000256" key="4">
    <source>
        <dbReference type="ARBA" id="ARBA00010231"/>
    </source>
</evidence>
<evidence type="ECO:0000256" key="6">
    <source>
        <dbReference type="ARBA" id="ARBA00022553"/>
    </source>
</evidence>
<dbReference type="Pfam" id="PF02879">
    <property type="entry name" value="PGM_PMM_II"/>
    <property type="match status" value="1"/>
</dbReference>
<feature type="domain" description="Alpha-D-phosphohexomutase alpha/beta/alpha" evidence="13">
    <location>
        <begin position="511"/>
        <end position="608"/>
    </location>
</feature>
<keyword evidence="8" id="KW-0460">Magnesium</keyword>
<dbReference type="GO" id="GO:0005975">
    <property type="term" value="P:carbohydrate metabolic process"/>
    <property type="evidence" value="ECO:0007669"/>
    <property type="project" value="InterPro"/>
</dbReference>
<evidence type="ECO:0000313" key="16">
    <source>
        <dbReference type="Proteomes" id="UP000528457"/>
    </source>
</evidence>
<keyword evidence="16" id="KW-1185">Reference proteome</keyword>
<evidence type="ECO:0000256" key="10">
    <source>
        <dbReference type="SAM" id="Phobius"/>
    </source>
</evidence>
<evidence type="ECO:0000256" key="7">
    <source>
        <dbReference type="ARBA" id="ARBA00022723"/>
    </source>
</evidence>
<accession>A0A7X0JS75</accession>
<dbReference type="PRINTS" id="PR00509">
    <property type="entry name" value="PGMPMM"/>
</dbReference>
<evidence type="ECO:0000256" key="9">
    <source>
        <dbReference type="ARBA" id="ARBA00023235"/>
    </source>
</evidence>
<evidence type="ECO:0000256" key="2">
    <source>
        <dbReference type="ARBA" id="ARBA00001946"/>
    </source>
</evidence>
<comment type="cofactor">
    <cofactor evidence="2">
        <name>Mg(2+)</name>
        <dbReference type="ChEBI" id="CHEBI:18420"/>
    </cofactor>
</comment>
<sequence length="814" mass="90614">MRIANIKNWGNAEKQTAAILCGLLFICIGVGAWYYQRYVVIEAEQALDKAIDSMVSTQVDAIGHRIGSLNQDLRRFTSREALTKAIVQQEPVTIRSFMSSLEKAFPKAISIRIIPRGTAKLDREHAAPIRFAELDMITRAENHQPITVEAANIEERWQFNLLAPIPHSQDQTPVATLMVTLDQRAIAQLLRDADQDSGRFELLQQFGRHPAQLIIGIGKSDSQKNLTKDIPNTLWKLRYSPSHRTVNAAGISLLPFLSIWFLATALLLSGAFQLCRRKYAPHSSRTSRTAQEFDQKVRDHQLTNGRKMDDILDIEVNADDENLLGEGFDTPSRKGGTLPQLDIVNNEEDHPAPVSDELIPEEVFRAYDIRGLADPYLSPAFVHRLGQALGSEAIDQGEETLIVARDCRVHSPEICEQLIAGITSTGCNVLDLGIVPTPLLYFACHVLPSSNSGVIVTASHNGPKYNGFKMVFNRNTISDQGIQYIKQRMQQQAFASSDASGQVSQQDISAEYIEQIFSDIALAGDITVVIDAGNGATSEIAPRLFEELGCTVIPMYCEFDGRFPNHAADPSRERNMRDLIKAVRKHRADLGIAFDGDGDRLGVVTPEGKIIWPDRQLMLFAKDIVSRNPGTDVLFDVKCTRQLNSLVSSYGGRPIMWKTGHSLMKAKMAETGALLGGELSGHIFFKERWFGFDDGMYSAARLMEIMSLRDQDLDTIFSSFPELPATPEIKIDVEESEKFQIIEDLISHGHFEDGRLTTIDGLRVDFAHGWGLVRASNTSPALTLRFEANTEEQLQDIQEHFRAEIAKIAPSISF</sequence>
<evidence type="ECO:0000256" key="3">
    <source>
        <dbReference type="ARBA" id="ARBA00004699"/>
    </source>
</evidence>
<feature type="domain" description="Alpha-D-phosphohexomutase alpha/beta/alpha" evidence="14">
    <location>
        <begin position="613"/>
        <end position="719"/>
    </location>
</feature>
<name>A0A7X0JS75_9GAMM</name>
<dbReference type="InterPro" id="IPR005845">
    <property type="entry name" value="A-D-PHexomutase_a/b/a-II"/>
</dbReference>
<evidence type="ECO:0000259" key="11">
    <source>
        <dbReference type="Pfam" id="PF00408"/>
    </source>
</evidence>
<dbReference type="Gene3D" id="3.30.310.50">
    <property type="entry name" value="Alpha-D-phosphohexomutase, C-terminal domain"/>
    <property type="match status" value="1"/>
</dbReference>
<dbReference type="EC" id="5.4.2.8" evidence="5"/>
<proteinExistence type="inferred from homology"/>
<dbReference type="AlphaFoldDB" id="A0A7X0JS75"/>
<evidence type="ECO:0000256" key="8">
    <source>
        <dbReference type="ARBA" id="ARBA00022842"/>
    </source>
</evidence>
<evidence type="ECO:0000256" key="5">
    <source>
        <dbReference type="ARBA" id="ARBA00012730"/>
    </source>
</evidence>
<evidence type="ECO:0000259" key="14">
    <source>
        <dbReference type="Pfam" id="PF02880"/>
    </source>
</evidence>
<comment type="caution">
    <text evidence="15">The sequence shown here is derived from an EMBL/GenBank/DDBJ whole genome shotgun (WGS) entry which is preliminary data.</text>
</comment>
<dbReference type="InterPro" id="IPR005841">
    <property type="entry name" value="Alpha-D-phosphohexomutase_SF"/>
</dbReference>
<comment type="catalytic activity">
    <reaction evidence="1">
        <text>alpha-D-mannose 1-phosphate = D-mannose 6-phosphate</text>
        <dbReference type="Rhea" id="RHEA:11140"/>
        <dbReference type="ChEBI" id="CHEBI:58409"/>
        <dbReference type="ChEBI" id="CHEBI:58735"/>
        <dbReference type="EC" id="5.4.2.8"/>
    </reaction>
</comment>
<dbReference type="InParanoid" id="A0A7X0JS75"/>
<dbReference type="Proteomes" id="UP000528457">
    <property type="component" value="Unassembled WGS sequence"/>
</dbReference>
<dbReference type="Pfam" id="PF02880">
    <property type="entry name" value="PGM_PMM_III"/>
    <property type="match status" value="1"/>
</dbReference>
<feature type="transmembrane region" description="Helical" evidence="10">
    <location>
        <begin position="246"/>
        <end position="268"/>
    </location>
</feature>
<dbReference type="InterPro" id="IPR036900">
    <property type="entry name" value="A-D-PHexomutase_C_sf"/>
</dbReference>
<dbReference type="CDD" id="cd03089">
    <property type="entry name" value="PMM_PGM"/>
    <property type="match status" value="1"/>
</dbReference>